<dbReference type="InterPro" id="IPR002676">
    <property type="entry name" value="RimM_N"/>
</dbReference>
<dbReference type="Gene3D" id="2.30.30.240">
    <property type="entry name" value="PRC-barrel domain"/>
    <property type="match status" value="1"/>
</dbReference>
<comment type="subcellular location">
    <subcellularLocation>
        <location evidence="1">Cytoplasm</location>
    </subcellularLocation>
</comment>
<dbReference type="PANTHER" id="PTHR33692">
    <property type="entry name" value="RIBOSOME MATURATION FACTOR RIMM"/>
    <property type="match status" value="1"/>
</dbReference>
<evidence type="ECO:0000256" key="1">
    <source>
        <dbReference type="HAMAP-Rule" id="MF_00014"/>
    </source>
</evidence>
<dbReference type="GO" id="GO:0043022">
    <property type="term" value="F:ribosome binding"/>
    <property type="evidence" value="ECO:0007669"/>
    <property type="project" value="InterPro"/>
</dbReference>
<organism evidence="4 5">
    <name type="scientific">Tessaracoccus lapidicaptus</name>
    <dbReference type="NCBI Taxonomy" id="1427523"/>
    <lineage>
        <taxon>Bacteria</taxon>
        <taxon>Bacillati</taxon>
        <taxon>Actinomycetota</taxon>
        <taxon>Actinomycetes</taxon>
        <taxon>Propionibacteriales</taxon>
        <taxon>Propionibacteriaceae</taxon>
        <taxon>Tessaracoccus</taxon>
    </lineage>
</organism>
<dbReference type="GO" id="GO:0042274">
    <property type="term" value="P:ribosomal small subunit biogenesis"/>
    <property type="evidence" value="ECO:0007669"/>
    <property type="project" value="UniProtKB-UniRule"/>
</dbReference>
<dbReference type="EMBL" id="MBQD01000005">
    <property type="protein sequence ID" value="OCL36870.1"/>
    <property type="molecule type" value="Genomic_DNA"/>
</dbReference>
<dbReference type="SUPFAM" id="SSF50346">
    <property type="entry name" value="PRC-barrel domain"/>
    <property type="match status" value="1"/>
</dbReference>
<keyword evidence="1" id="KW-0690">Ribosome biogenesis</keyword>
<feature type="domain" description="Ribosome maturation factor RimM PRC barrel" evidence="3">
    <location>
        <begin position="101"/>
        <end position="163"/>
    </location>
</feature>
<keyword evidence="1" id="KW-0698">rRNA processing</keyword>
<dbReference type="NCBIfam" id="TIGR02273">
    <property type="entry name" value="16S_RimM"/>
    <property type="match status" value="1"/>
</dbReference>
<dbReference type="InterPro" id="IPR009000">
    <property type="entry name" value="Transl_B-barrel_sf"/>
</dbReference>
<dbReference type="GO" id="GO:0006364">
    <property type="term" value="P:rRNA processing"/>
    <property type="evidence" value="ECO:0007669"/>
    <property type="project" value="UniProtKB-UniRule"/>
</dbReference>
<reference evidence="5" key="1">
    <citation type="submission" date="2016-07" db="EMBL/GenBank/DDBJ databases">
        <authorList>
            <person name="Florea S."/>
            <person name="Webb J.S."/>
            <person name="Jaromczyk J."/>
            <person name="Schardl C.L."/>
        </authorList>
    </citation>
    <scope>NUCLEOTIDE SEQUENCE [LARGE SCALE GENOMIC DNA]</scope>
    <source>
        <strain evidence="5">IPBSL-7</strain>
    </source>
</reference>
<dbReference type="InterPro" id="IPR011961">
    <property type="entry name" value="RimM"/>
</dbReference>
<dbReference type="AlphaFoldDB" id="A0A1C0ARF3"/>
<comment type="subunit">
    <text evidence="1">Binds ribosomal protein uS19.</text>
</comment>
<comment type="domain">
    <text evidence="1">The PRC barrel domain binds ribosomal protein uS19.</text>
</comment>
<keyword evidence="1" id="KW-0963">Cytoplasm</keyword>
<protein>
    <recommendedName>
        <fullName evidence="1">Ribosome maturation factor RimM</fullName>
    </recommendedName>
</protein>
<dbReference type="Proteomes" id="UP000093501">
    <property type="component" value="Unassembled WGS sequence"/>
</dbReference>
<dbReference type="Pfam" id="PF24986">
    <property type="entry name" value="PRC_RimM"/>
    <property type="match status" value="1"/>
</dbReference>
<dbReference type="GO" id="GO:0005840">
    <property type="term" value="C:ribosome"/>
    <property type="evidence" value="ECO:0007669"/>
    <property type="project" value="InterPro"/>
</dbReference>
<dbReference type="RefSeq" id="WP_068750057.1">
    <property type="nucleotide sequence ID" value="NZ_LR214441.1"/>
</dbReference>
<feature type="domain" description="RimM N-terminal" evidence="2">
    <location>
        <begin position="8"/>
        <end position="83"/>
    </location>
</feature>
<accession>A0A1C0ARF3</accession>
<dbReference type="HAMAP" id="MF_00014">
    <property type="entry name" value="Ribosome_mat_RimM"/>
    <property type="match status" value="1"/>
</dbReference>
<comment type="similarity">
    <text evidence="1">Belongs to the RimM family.</text>
</comment>
<evidence type="ECO:0000259" key="2">
    <source>
        <dbReference type="Pfam" id="PF01782"/>
    </source>
</evidence>
<dbReference type="InterPro" id="IPR056792">
    <property type="entry name" value="PRC_RimM"/>
</dbReference>
<dbReference type="PANTHER" id="PTHR33692:SF1">
    <property type="entry name" value="RIBOSOME MATURATION FACTOR RIMM"/>
    <property type="match status" value="1"/>
</dbReference>
<keyword evidence="1" id="KW-0143">Chaperone</keyword>
<comment type="caution">
    <text evidence="4">The sequence shown here is derived from an EMBL/GenBank/DDBJ whole genome shotgun (WGS) entry which is preliminary data.</text>
</comment>
<keyword evidence="5" id="KW-1185">Reference proteome</keyword>
<evidence type="ECO:0000313" key="4">
    <source>
        <dbReference type="EMBL" id="OCL36870.1"/>
    </source>
</evidence>
<dbReference type="SUPFAM" id="SSF50447">
    <property type="entry name" value="Translation proteins"/>
    <property type="match status" value="1"/>
</dbReference>
<dbReference type="Pfam" id="PF01782">
    <property type="entry name" value="RimM"/>
    <property type="match status" value="1"/>
</dbReference>
<dbReference type="GO" id="GO:0005737">
    <property type="term" value="C:cytoplasm"/>
    <property type="evidence" value="ECO:0007669"/>
    <property type="project" value="UniProtKB-SubCell"/>
</dbReference>
<dbReference type="Gene3D" id="2.40.30.60">
    <property type="entry name" value="RimM"/>
    <property type="match status" value="1"/>
</dbReference>
<evidence type="ECO:0000313" key="5">
    <source>
        <dbReference type="Proteomes" id="UP000093501"/>
    </source>
</evidence>
<dbReference type="InterPro" id="IPR011033">
    <property type="entry name" value="PRC_barrel-like_sf"/>
</dbReference>
<sequence length="173" mass="18759">MSELIEVTVGRLGRAHGIKGDIAVDVLTDEPGRRFHEGAELFIDGRRIEVSRVRWNRGRLVVGLVGYPDRTAVEALTGALLTARVPADESPSEPEEYFDRQLVGLLVLDHVGREVGRVEDVLHLPAQDVLQIATASGEERLVPFVAALVPEVDLAAGVVRLADVGGLLEDIDE</sequence>
<proteinExistence type="inferred from homology"/>
<comment type="function">
    <text evidence="1">An accessory protein needed during the final step in the assembly of 30S ribosomal subunit, possibly for assembly of the head region. Essential for efficient processing of 16S rRNA. May be needed both before and after RbfA during the maturation of 16S rRNA. It has affinity for free ribosomal 30S subunits but not for 70S ribosomes.</text>
</comment>
<evidence type="ECO:0000259" key="3">
    <source>
        <dbReference type="Pfam" id="PF24986"/>
    </source>
</evidence>
<dbReference type="InterPro" id="IPR036976">
    <property type="entry name" value="RimM_N_sf"/>
</dbReference>
<gene>
    <name evidence="1" type="primary">rimM</name>
    <name evidence="4" type="ORF">BCR15_13105</name>
</gene>
<name>A0A1C0ARF3_9ACTN</name>